<feature type="repeat" description="WD" evidence="3">
    <location>
        <begin position="1"/>
        <end position="42"/>
    </location>
</feature>
<dbReference type="OrthoDB" id="674604at2759"/>
<dbReference type="STRING" id="452589.G9NXD0"/>
<dbReference type="PANTHER" id="PTHR19848:SF8">
    <property type="entry name" value="F-BOX AND WD REPEAT DOMAIN CONTAINING 7"/>
    <property type="match status" value="1"/>
</dbReference>
<organism evidence="4 5">
    <name type="scientific">Hypocrea atroviridis (strain ATCC 20476 / IMI 206040)</name>
    <name type="common">Trichoderma atroviride</name>
    <dbReference type="NCBI Taxonomy" id="452589"/>
    <lineage>
        <taxon>Eukaryota</taxon>
        <taxon>Fungi</taxon>
        <taxon>Dikarya</taxon>
        <taxon>Ascomycota</taxon>
        <taxon>Pezizomycotina</taxon>
        <taxon>Sordariomycetes</taxon>
        <taxon>Hypocreomycetidae</taxon>
        <taxon>Hypocreales</taxon>
        <taxon>Hypocreaceae</taxon>
        <taxon>Trichoderma</taxon>
    </lineage>
</organism>
<accession>G9NXD0</accession>
<feature type="non-terminal residue" evidence="4">
    <location>
        <position position="1"/>
    </location>
</feature>
<dbReference type="Proteomes" id="UP000005426">
    <property type="component" value="Unassembled WGS sequence"/>
</dbReference>
<dbReference type="AlphaFoldDB" id="G9NXD0"/>
<dbReference type="PROSITE" id="PS50294">
    <property type="entry name" value="WD_REPEATS_REGION"/>
    <property type="match status" value="1"/>
</dbReference>
<dbReference type="HOGENOM" id="CLU_000288_57_30_1"/>
<keyword evidence="1 3" id="KW-0853">WD repeat</keyword>
<dbReference type="InterPro" id="IPR001680">
    <property type="entry name" value="WD40_rpt"/>
</dbReference>
<proteinExistence type="predicted"/>
<feature type="non-terminal residue" evidence="4">
    <location>
        <position position="73"/>
    </location>
</feature>
<dbReference type="eggNOG" id="KOG0266">
    <property type="taxonomic scope" value="Eukaryota"/>
</dbReference>
<dbReference type="PANTHER" id="PTHR19848">
    <property type="entry name" value="WD40 REPEAT PROTEIN"/>
    <property type="match status" value="1"/>
</dbReference>
<dbReference type="Pfam" id="PF00400">
    <property type="entry name" value="WD40"/>
    <property type="match status" value="2"/>
</dbReference>
<reference evidence="4 5" key="1">
    <citation type="journal article" date="2011" name="Genome Biol.">
        <title>Comparative genome sequence analysis underscores mycoparasitism as the ancestral life style of Trichoderma.</title>
        <authorList>
            <person name="Kubicek C.P."/>
            <person name="Herrera-Estrella A."/>
            <person name="Seidl-Seiboth V."/>
            <person name="Martinez D.A."/>
            <person name="Druzhinina I.S."/>
            <person name="Thon M."/>
            <person name="Zeilinger S."/>
            <person name="Casas-Flores S."/>
            <person name="Horwitz B.A."/>
            <person name="Mukherjee P.K."/>
            <person name="Mukherjee M."/>
            <person name="Kredics L."/>
            <person name="Alcaraz L.D."/>
            <person name="Aerts A."/>
            <person name="Antal Z."/>
            <person name="Atanasova L."/>
            <person name="Cervantes-Badillo M.G."/>
            <person name="Challacombe J."/>
            <person name="Chertkov O."/>
            <person name="McCluskey K."/>
            <person name="Coulpier F."/>
            <person name="Deshpande N."/>
            <person name="von Doehren H."/>
            <person name="Ebbole D.J."/>
            <person name="Esquivel-Naranjo E.U."/>
            <person name="Fekete E."/>
            <person name="Flipphi M."/>
            <person name="Glaser F."/>
            <person name="Gomez-Rodriguez E.Y."/>
            <person name="Gruber S."/>
            <person name="Han C."/>
            <person name="Henrissat B."/>
            <person name="Hermosa R."/>
            <person name="Hernandez-Onate M."/>
            <person name="Karaffa L."/>
            <person name="Kosti I."/>
            <person name="Le Crom S."/>
            <person name="Lindquist E."/>
            <person name="Lucas S."/>
            <person name="Luebeck M."/>
            <person name="Luebeck P.S."/>
            <person name="Margeot A."/>
            <person name="Metz B."/>
            <person name="Misra M."/>
            <person name="Nevalainen H."/>
            <person name="Omann M."/>
            <person name="Packer N."/>
            <person name="Perrone G."/>
            <person name="Uresti-Rivera E.E."/>
            <person name="Salamov A."/>
            <person name="Schmoll M."/>
            <person name="Seiboth B."/>
            <person name="Shapiro H."/>
            <person name="Sukno S."/>
            <person name="Tamayo-Ramos J.A."/>
            <person name="Tisch D."/>
            <person name="Wiest A."/>
            <person name="Wilkinson H.H."/>
            <person name="Zhang M."/>
            <person name="Coutinho P.M."/>
            <person name="Kenerley C.M."/>
            <person name="Monte E."/>
            <person name="Baker S.E."/>
            <person name="Grigoriev I.V."/>
        </authorList>
    </citation>
    <scope>NUCLEOTIDE SEQUENCE [LARGE SCALE GENOMIC DNA]</scope>
    <source>
        <strain evidence="5">ATCC 20476 / IMI 206040</strain>
    </source>
</reference>
<evidence type="ECO:0000256" key="1">
    <source>
        <dbReference type="ARBA" id="ARBA00022574"/>
    </source>
</evidence>
<keyword evidence="5" id="KW-1185">Reference proteome</keyword>
<dbReference type="SUPFAM" id="SSF50978">
    <property type="entry name" value="WD40 repeat-like"/>
    <property type="match status" value="1"/>
</dbReference>
<dbReference type="Gene3D" id="2.130.10.10">
    <property type="entry name" value="YVTN repeat-like/Quinoprotein amine dehydrogenase"/>
    <property type="match status" value="1"/>
</dbReference>
<evidence type="ECO:0000256" key="3">
    <source>
        <dbReference type="PROSITE-ProRule" id="PRU00221"/>
    </source>
</evidence>
<dbReference type="InterPro" id="IPR015943">
    <property type="entry name" value="WD40/YVTN_repeat-like_dom_sf"/>
</dbReference>
<keyword evidence="2" id="KW-0677">Repeat</keyword>
<evidence type="ECO:0000256" key="2">
    <source>
        <dbReference type="ARBA" id="ARBA00022737"/>
    </source>
</evidence>
<dbReference type="PROSITE" id="PS00678">
    <property type="entry name" value="WD_REPEATS_1"/>
    <property type="match status" value="1"/>
</dbReference>
<dbReference type="InterPro" id="IPR019775">
    <property type="entry name" value="WD40_repeat_CS"/>
</dbReference>
<evidence type="ECO:0000313" key="4">
    <source>
        <dbReference type="EMBL" id="EHK44741.1"/>
    </source>
</evidence>
<name>G9NXD0_HYPAI</name>
<dbReference type="PROSITE" id="PS50082">
    <property type="entry name" value="WD_REPEATS_2"/>
    <property type="match status" value="1"/>
</dbReference>
<dbReference type="InterPro" id="IPR036322">
    <property type="entry name" value="WD40_repeat_dom_sf"/>
</dbReference>
<protein>
    <submittedName>
        <fullName evidence="4">Uncharacterized protein</fullName>
    </submittedName>
</protein>
<evidence type="ECO:0000313" key="5">
    <source>
        <dbReference type="Proteomes" id="UP000005426"/>
    </source>
</evidence>
<sequence length="73" mass="8130">LERHTDWVFCVDWSSDQTELVSASSDKTAEIWDAASGKCLSTPSHDDQVIAVACCRQSSWILTGGDRTVRVWD</sequence>
<comment type="caution">
    <text evidence="4">The sequence shown here is derived from an EMBL/GenBank/DDBJ whole genome shotgun (WGS) entry which is preliminary data.</text>
</comment>
<gene>
    <name evidence="4" type="ORF">TRIATDRAFT_18467</name>
</gene>
<dbReference type="EMBL" id="ABDG02000024">
    <property type="protein sequence ID" value="EHK44741.1"/>
    <property type="molecule type" value="Genomic_DNA"/>
</dbReference>
<dbReference type="SMART" id="SM00320">
    <property type="entry name" value="WD40"/>
    <property type="match status" value="2"/>
</dbReference>